<name>A0A2N9AMJ5_METEX</name>
<organism evidence="3 4">
    <name type="scientific">Methylorubrum extorquens</name>
    <name type="common">Methylobacterium dichloromethanicum</name>
    <name type="synonym">Methylobacterium extorquens</name>
    <dbReference type="NCBI Taxonomy" id="408"/>
    <lineage>
        <taxon>Bacteria</taxon>
        <taxon>Pseudomonadati</taxon>
        <taxon>Pseudomonadota</taxon>
        <taxon>Alphaproteobacteria</taxon>
        <taxon>Hyphomicrobiales</taxon>
        <taxon>Methylobacteriaceae</taxon>
        <taxon>Methylorubrum</taxon>
    </lineage>
</organism>
<dbReference type="SUPFAM" id="SSF53474">
    <property type="entry name" value="alpha/beta-Hydrolases"/>
    <property type="match status" value="1"/>
</dbReference>
<reference evidence="4" key="1">
    <citation type="submission" date="2017-10" db="EMBL/GenBank/DDBJ databases">
        <authorList>
            <person name="Regsiter A."/>
            <person name="William W."/>
        </authorList>
    </citation>
    <scope>NUCLEOTIDE SEQUENCE [LARGE SCALE GENOMIC DNA]</scope>
</reference>
<evidence type="ECO:0000256" key="1">
    <source>
        <dbReference type="SAM" id="MobiDB-lite"/>
    </source>
</evidence>
<dbReference type="EMBL" id="LT962688">
    <property type="protein sequence ID" value="SOR28512.1"/>
    <property type="molecule type" value="Genomic_DNA"/>
</dbReference>
<evidence type="ECO:0000313" key="4">
    <source>
        <dbReference type="Proteomes" id="UP000233769"/>
    </source>
</evidence>
<proteinExistence type="predicted"/>
<dbReference type="InterPro" id="IPR029058">
    <property type="entry name" value="AB_hydrolase_fold"/>
</dbReference>
<dbReference type="GO" id="GO:0016787">
    <property type="term" value="F:hydrolase activity"/>
    <property type="evidence" value="ECO:0007669"/>
    <property type="project" value="UniProtKB-KW"/>
</dbReference>
<protein>
    <submittedName>
        <fullName evidence="3">Putative hydrolase</fullName>
    </submittedName>
</protein>
<evidence type="ECO:0000259" key="2">
    <source>
        <dbReference type="Pfam" id="PF00561"/>
    </source>
</evidence>
<dbReference type="Gene3D" id="3.40.50.1820">
    <property type="entry name" value="alpha/beta hydrolase"/>
    <property type="match status" value="1"/>
</dbReference>
<feature type="compositionally biased region" description="Polar residues" evidence="1">
    <location>
        <begin position="24"/>
        <end position="33"/>
    </location>
</feature>
<dbReference type="PANTHER" id="PTHR46438">
    <property type="entry name" value="ALPHA/BETA-HYDROLASES SUPERFAMILY PROTEIN"/>
    <property type="match status" value="1"/>
</dbReference>
<feature type="region of interest" description="Disordered" evidence="1">
    <location>
        <begin position="1"/>
        <end position="40"/>
    </location>
</feature>
<dbReference type="InterPro" id="IPR000073">
    <property type="entry name" value="AB_hydrolase_1"/>
</dbReference>
<keyword evidence="3" id="KW-0378">Hydrolase</keyword>
<dbReference type="Pfam" id="PF00561">
    <property type="entry name" value="Abhydrolase_1"/>
    <property type="match status" value="1"/>
</dbReference>
<accession>A0A2N9AMJ5</accession>
<dbReference type="PANTHER" id="PTHR46438:SF11">
    <property type="entry name" value="LIPASE-RELATED"/>
    <property type="match status" value="1"/>
</dbReference>
<gene>
    <name evidence="3" type="ORF">TK0001_1910</name>
</gene>
<evidence type="ECO:0000313" key="3">
    <source>
        <dbReference type="EMBL" id="SOR28512.1"/>
    </source>
</evidence>
<dbReference type="PRINTS" id="PR00111">
    <property type="entry name" value="ABHYDROLASE"/>
</dbReference>
<dbReference type="Proteomes" id="UP000233769">
    <property type="component" value="Chromosome tk0001"/>
</dbReference>
<feature type="domain" description="AB hydrolase-1" evidence="2">
    <location>
        <begin position="123"/>
        <end position="366"/>
    </location>
</feature>
<sequence length="383" mass="41393">MFPFDPSRQSRRRASRSLTRTTRQMTGQLTRSLESAAKSVTKSAAKSVTKAVTRSTEQAIRETRKATVRSVKRTVRDTEKAVAAAFTAQGAEQRVEVARKPPGQFVTVDGMPVHVIVRGRGQPVVLVHGNGTMAEDFAICGLIDRLAARYRVIAIDRPGFGYTGRPRHRLWTAQAQAVLLHRVLEQLGVERPLLVGHSWGTIVALALALALAADGRRPLRGLVLLSGSYFPGHRTDAALIAPLAVPGLGDAMRAMVPAKVSASLTGQSFRQVFWPQPVPARFTARFPIEIAAAATQLRAVSEDAASMNAAVTGLQRRYAGLTLPVSILAGDADAIVKASEHSVRLHTTIPGSTLRLLPGLGHMIHYGARLKVERAIDDLMKLR</sequence>
<dbReference type="AlphaFoldDB" id="A0A2N9AMJ5"/>